<dbReference type="Gene3D" id="3.60.15.10">
    <property type="entry name" value="Ribonuclease Z/Hydroxyacylglutathione hydrolase-like"/>
    <property type="match status" value="1"/>
</dbReference>
<dbReference type="EMBL" id="JXSU01000007">
    <property type="protein sequence ID" value="KIS22685.1"/>
    <property type="molecule type" value="Genomic_DNA"/>
</dbReference>
<dbReference type="InterPro" id="IPR001279">
    <property type="entry name" value="Metallo-B-lactamas"/>
</dbReference>
<name>A0A0D1BQY8_CLOBO</name>
<dbReference type="Pfam" id="PF00753">
    <property type="entry name" value="Lactamase_B"/>
    <property type="match status" value="1"/>
</dbReference>
<dbReference type="OrthoDB" id="9761531at2"/>
<gene>
    <name evidence="2" type="ORF">N495_03500</name>
</gene>
<dbReference type="InterPro" id="IPR036388">
    <property type="entry name" value="WH-like_DNA-bd_sf"/>
</dbReference>
<dbReference type="HOGENOM" id="CLU_048478_0_0_9"/>
<dbReference type="PATRIC" id="fig|1379739.3.peg.1014"/>
<protein>
    <submittedName>
        <fullName evidence="2">Metallo-beta-lactamase</fullName>
    </submittedName>
</protein>
<reference evidence="2 3" key="1">
    <citation type="submission" date="2014-06" db="EMBL/GenBank/DDBJ databases">
        <title>Genome characterization of distinct group I Clostridium botulinum lineages.</title>
        <authorList>
            <person name="Giordani F."/>
            <person name="Anselmo A."/>
            <person name="Fillo S."/>
            <person name="Palozzi A.M."/>
            <person name="Fortunato A."/>
            <person name="Gentile B."/>
            <person name="Ciammaruconi A."/>
            <person name="Anniballi F."/>
            <person name="De Medici D."/>
            <person name="Lista F."/>
        </authorList>
    </citation>
    <scope>NUCLEOTIDE SEQUENCE [LARGE SCALE GENOMIC DNA]</scope>
    <source>
        <strain evidence="2 3">B2 450</strain>
    </source>
</reference>
<dbReference type="SMART" id="SM00849">
    <property type="entry name" value="Lactamase_B"/>
    <property type="match status" value="1"/>
</dbReference>
<proteinExistence type="predicted"/>
<accession>A0A0D1BQY8</accession>
<dbReference type="PANTHER" id="PTHR23131:SF4">
    <property type="entry name" value="METALLO-BETA-LACTAMASE SUPERFAMILY POTEIN"/>
    <property type="match status" value="1"/>
</dbReference>
<dbReference type="InterPro" id="IPR050662">
    <property type="entry name" value="Sec-metab_biosynth-thioest"/>
</dbReference>
<dbReference type="Gene3D" id="1.10.10.10">
    <property type="entry name" value="Winged helix-like DNA-binding domain superfamily/Winged helix DNA-binding domain"/>
    <property type="match status" value="1"/>
</dbReference>
<organism evidence="2 3">
    <name type="scientific">Clostridium botulinum B2 450</name>
    <dbReference type="NCBI Taxonomy" id="1379739"/>
    <lineage>
        <taxon>Bacteria</taxon>
        <taxon>Bacillati</taxon>
        <taxon>Bacillota</taxon>
        <taxon>Clostridia</taxon>
        <taxon>Eubacteriales</taxon>
        <taxon>Clostridiaceae</taxon>
        <taxon>Clostridium</taxon>
    </lineage>
</organism>
<dbReference type="PANTHER" id="PTHR23131">
    <property type="entry name" value="ENDORIBONUCLEASE LACTB2"/>
    <property type="match status" value="1"/>
</dbReference>
<evidence type="ECO:0000313" key="3">
    <source>
        <dbReference type="Proteomes" id="UP000032250"/>
    </source>
</evidence>
<feature type="domain" description="Metallo-beta-lactamase" evidence="1">
    <location>
        <begin position="22"/>
        <end position="231"/>
    </location>
</feature>
<evidence type="ECO:0000313" key="2">
    <source>
        <dbReference type="EMBL" id="KIS22685.1"/>
    </source>
</evidence>
<dbReference type="SUPFAM" id="SSF56281">
    <property type="entry name" value="Metallo-hydrolase/oxidoreductase"/>
    <property type="match status" value="1"/>
</dbReference>
<comment type="caution">
    <text evidence="2">The sequence shown here is derived from an EMBL/GenBank/DDBJ whole genome shotgun (WGS) entry which is preliminary data.</text>
</comment>
<dbReference type="InterPro" id="IPR036866">
    <property type="entry name" value="RibonucZ/Hydroxyglut_hydro"/>
</dbReference>
<dbReference type="AlphaFoldDB" id="A0A0D1BQY8"/>
<sequence>MRETYENIYLEELPLPNNPLKYLNFYIIKGKDKSMIIDTGFNREDTKERMMEIFKELDLKPENTILFLTHLHSDHTGLATYFQDMGLTVYISKTDGDLLNGSVEKSGPMWKGTIQRAMWQGLEEEQLDIEDNPGFKFRPISHINFVPAIPGEYIQIGEYNFEIIDLRGHTPGMVGLYEKKHKILFCGDHILGKITPNITFWGFEYGDMLGTYFKSLDFVYNMEIDHLFSSHRFLIEDHRRRINELHRHHEKRLDEIREVLKKFGPCTVKQVTKELHWDIKSKDWDEFPKSQKWFAAGEAHAHLEHLRALGEVTMEEKDRILYYKMRLT</sequence>
<dbReference type="Proteomes" id="UP000032250">
    <property type="component" value="Unassembled WGS sequence"/>
</dbReference>
<evidence type="ECO:0000259" key="1">
    <source>
        <dbReference type="SMART" id="SM00849"/>
    </source>
</evidence>
<dbReference type="RefSeq" id="WP_043031473.1">
    <property type="nucleotide sequence ID" value="NZ_JXSU01000007.1"/>
</dbReference>